<dbReference type="FunFam" id="3.30.300.30:FF:000008">
    <property type="entry name" value="2,3-dihydroxybenzoate-AMP ligase"/>
    <property type="match status" value="1"/>
</dbReference>
<feature type="domain" description="AMP-dependent synthetase/ligase" evidence="8">
    <location>
        <begin position="26"/>
        <end position="247"/>
    </location>
</feature>
<evidence type="ECO:0000256" key="1">
    <source>
        <dbReference type="ARBA" id="ARBA00006432"/>
    </source>
</evidence>
<reference evidence="10 11" key="1">
    <citation type="journal article" date="2018" name="Gigascience">
        <title>Genomes of trombidid mites reveal novel predicted allergens and laterally-transferred genes associated with secondary metabolism.</title>
        <authorList>
            <person name="Dong X."/>
            <person name="Chaisiri K."/>
            <person name="Xia D."/>
            <person name="Armstrong S.D."/>
            <person name="Fang Y."/>
            <person name="Donnelly M.J."/>
            <person name="Kadowaki T."/>
            <person name="McGarry J.W."/>
            <person name="Darby A.C."/>
            <person name="Makepeace B.L."/>
        </authorList>
    </citation>
    <scope>NUCLEOTIDE SEQUENCE [LARGE SCALE GENOMIC DNA]</scope>
    <source>
        <strain evidence="10">UoL-UT</strain>
    </source>
</reference>
<dbReference type="VEuPathDB" id="VectorBase:LDEU010162"/>
<protein>
    <recommendedName>
        <fullName evidence="5">Medium-chain acyl-CoA ligase ACSF2, mitochondrial</fullName>
        <ecNumber evidence="4">6.2.1.2</ecNumber>
    </recommendedName>
</protein>
<dbReference type="AlphaFoldDB" id="A0A443S2W2"/>
<keyword evidence="11" id="KW-1185">Reference proteome</keyword>
<feature type="non-terminal residue" evidence="10">
    <location>
        <position position="1"/>
    </location>
</feature>
<evidence type="ECO:0000313" key="11">
    <source>
        <dbReference type="Proteomes" id="UP000288716"/>
    </source>
</evidence>
<dbReference type="PANTHER" id="PTHR43201">
    <property type="entry name" value="ACYL-COA SYNTHETASE"/>
    <property type="match status" value="1"/>
</dbReference>
<dbReference type="OrthoDB" id="10253115at2759"/>
<evidence type="ECO:0000256" key="5">
    <source>
        <dbReference type="ARBA" id="ARBA00039638"/>
    </source>
</evidence>
<dbReference type="InterPro" id="IPR000873">
    <property type="entry name" value="AMP-dep_synth/lig_dom"/>
</dbReference>
<evidence type="ECO:0000256" key="7">
    <source>
        <dbReference type="ARBA" id="ARBA00048277"/>
    </source>
</evidence>
<dbReference type="Gene3D" id="3.30.300.30">
    <property type="match status" value="1"/>
</dbReference>
<dbReference type="InterPro" id="IPR045851">
    <property type="entry name" value="AMP-bd_C_sf"/>
</dbReference>
<dbReference type="Pfam" id="PF13193">
    <property type="entry name" value="AMP-binding_C"/>
    <property type="match status" value="1"/>
</dbReference>
<dbReference type="Proteomes" id="UP000288716">
    <property type="component" value="Unassembled WGS sequence"/>
</dbReference>
<evidence type="ECO:0000256" key="2">
    <source>
        <dbReference type="ARBA" id="ARBA00022598"/>
    </source>
</evidence>
<evidence type="ECO:0000256" key="3">
    <source>
        <dbReference type="ARBA" id="ARBA00037247"/>
    </source>
</evidence>
<dbReference type="SUPFAM" id="SSF56801">
    <property type="entry name" value="Acetyl-CoA synthetase-like"/>
    <property type="match status" value="1"/>
</dbReference>
<comment type="catalytic activity">
    <reaction evidence="7">
        <text>a medium-chain fatty acid + ATP + CoA = a medium-chain fatty acyl-CoA + AMP + diphosphate</text>
        <dbReference type="Rhea" id="RHEA:48340"/>
        <dbReference type="ChEBI" id="CHEBI:30616"/>
        <dbReference type="ChEBI" id="CHEBI:33019"/>
        <dbReference type="ChEBI" id="CHEBI:57287"/>
        <dbReference type="ChEBI" id="CHEBI:59558"/>
        <dbReference type="ChEBI" id="CHEBI:90546"/>
        <dbReference type="ChEBI" id="CHEBI:456215"/>
        <dbReference type="EC" id="6.2.1.2"/>
    </reaction>
</comment>
<dbReference type="STRING" id="299467.A0A443S2W2"/>
<feature type="domain" description="AMP-binding enzyme C-terminal" evidence="9">
    <location>
        <begin position="284"/>
        <end position="359"/>
    </location>
</feature>
<dbReference type="PANTHER" id="PTHR43201:SF5">
    <property type="entry name" value="MEDIUM-CHAIN ACYL-COA LIGASE ACSF2, MITOCHONDRIAL"/>
    <property type="match status" value="1"/>
</dbReference>
<accession>A0A443S2W2</accession>
<dbReference type="Gene3D" id="2.30.38.10">
    <property type="entry name" value="Luciferase, Domain 3"/>
    <property type="match status" value="1"/>
</dbReference>
<dbReference type="Gene3D" id="3.40.50.980">
    <property type="match status" value="2"/>
</dbReference>
<dbReference type="Pfam" id="PF00501">
    <property type="entry name" value="AMP-binding"/>
    <property type="match status" value="1"/>
</dbReference>
<dbReference type="GO" id="GO:0006631">
    <property type="term" value="P:fatty acid metabolic process"/>
    <property type="evidence" value="ECO:0007669"/>
    <property type="project" value="TreeGrafter"/>
</dbReference>
<keyword evidence="2" id="KW-0436">Ligase</keyword>
<evidence type="ECO:0000256" key="4">
    <source>
        <dbReference type="ARBA" id="ARBA00039009"/>
    </source>
</evidence>
<dbReference type="InterPro" id="IPR025110">
    <property type="entry name" value="AMP-bd_C"/>
</dbReference>
<name>A0A443S2W2_9ACAR</name>
<dbReference type="PROSITE" id="PS00455">
    <property type="entry name" value="AMP_BINDING"/>
    <property type="match status" value="1"/>
</dbReference>
<dbReference type="EMBL" id="NCKV01010476">
    <property type="protein sequence ID" value="RWS21878.1"/>
    <property type="molecule type" value="Genomic_DNA"/>
</dbReference>
<dbReference type="GO" id="GO:0031956">
    <property type="term" value="F:medium-chain fatty acid-CoA ligase activity"/>
    <property type="evidence" value="ECO:0007669"/>
    <property type="project" value="UniProtKB-EC"/>
</dbReference>
<comment type="function">
    <text evidence="3">Acyl-CoA synthases catalyze the initial reaction in fatty acid metabolism, by forming a thioester with CoA. Has some preference toward medium-chain substrates. Plays a role in adipocyte differentiation.</text>
</comment>
<gene>
    <name evidence="10" type="ORF">B4U80_06313</name>
</gene>
<dbReference type="InterPro" id="IPR020845">
    <property type="entry name" value="AMP-binding_CS"/>
</dbReference>
<comment type="catalytic activity">
    <reaction evidence="6">
        <text>octanoate + ATP + CoA = octanoyl-CoA + AMP + diphosphate</text>
        <dbReference type="Rhea" id="RHEA:33631"/>
        <dbReference type="ChEBI" id="CHEBI:25646"/>
        <dbReference type="ChEBI" id="CHEBI:30616"/>
        <dbReference type="ChEBI" id="CHEBI:33019"/>
        <dbReference type="ChEBI" id="CHEBI:57287"/>
        <dbReference type="ChEBI" id="CHEBI:57386"/>
        <dbReference type="ChEBI" id="CHEBI:456215"/>
    </reaction>
</comment>
<evidence type="ECO:0000256" key="6">
    <source>
        <dbReference type="ARBA" id="ARBA00047319"/>
    </source>
</evidence>
<comment type="caution">
    <text evidence="10">The sequence shown here is derived from an EMBL/GenBank/DDBJ whole genome shotgun (WGS) entry which is preliminary data.</text>
</comment>
<evidence type="ECO:0000313" key="10">
    <source>
        <dbReference type="EMBL" id="RWS21878.1"/>
    </source>
</evidence>
<dbReference type="EC" id="6.2.1.2" evidence="4"/>
<sequence>AEGYKGVKSHLLTNLVKNGGNEVIGDNVNADDPAIIMFTSGTTGKPKGAVLSHNNLVTNASICGYRLNLNKPNTVACIPVPLFHIFGLVYGSISMTTNGMTAVLPGYRYKVDSVLEAINKTKCSHIMMVPAMTVDISNFVEKNGIKLPTLKTVVTGSAPTPVEVAKKFLKNVNTTEDFLIRYGSTETGGCMTMPIPGETSDHTIRNVGKPLDHTEIKIVNPKSHSTTKLNEEGELWARGRNVMLGYWNDEEKTKETITAGGWFRSGDMAKMDESGCGENIYPKEIEELLHQHSSVYEAFVCGVPDERMGEELCAWIKLKEGHNLKEEDVKNFCKEKISYFKVPRYVVFVDEFPRTPTGKAQKFLMTEQSIKMLGLKDRK</sequence>
<proteinExistence type="inferred from homology"/>
<organism evidence="10 11">
    <name type="scientific">Leptotrombidium deliense</name>
    <dbReference type="NCBI Taxonomy" id="299467"/>
    <lineage>
        <taxon>Eukaryota</taxon>
        <taxon>Metazoa</taxon>
        <taxon>Ecdysozoa</taxon>
        <taxon>Arthropoda</taxon>
        <taxon>Chelicerata</taxon>
        <taxon>Arachnida</taxon>
        <taxon>Acari</taxon>
        <taxon>Acariformes</taxon>
        <taxon>Trombidiformes</taxon>
        <taxon>Prostigmata</taxon>
        <taxon>Anystina</taxon>
        <taxon>Parasitengona</taxon>
        <taxon>Trombiculoidea</taxon>
        <taxon>Trombiculidae</taxon>
        <taxon>Leptotrombidium</taxon>
    </lineage>
</organism>
<comment type="similarity">
    <text evidence="1">Belongs to the ATP-dependent AMP-binding enzyme family.</text>
</comment>
<evidence type="ECO:0000259" key="8">
    <source>
        <dbReference type="Pfam" id="PF00501"/>
    </source>
</evidence>
<evidence type="ECO:0000259" key="9">
    <source>
        <dbReference type="Pfam" id="PF13193"/>
    </source>
</evidence>